<evidence type="ECO:0000313" key="2">
    <source>
        <dbReference type="Proteomes" id="UP001212997"/>
    </source>
</evidence>
<sequence length="167" mass="19045">MQQCLRTLECICVVFDQQSFGKPVLDDDIESKTNGSSCLEFPSFAGFRTLKCLSLWYLPLDTLLSSAPTLPQLLSPSVVAIQFRFDLDPIELTQSHEAGWQEIDRAINDTKFKDLSYFVIWTDPFPGGHVDRQVLETAFMRTMPDSYKRGIIWWGDDETSTGENMPH</sequence>
<reference evidence="1" key="1">
    <citation type="submission" date="2022-07" db="EMBL/GenBank/DDBJ databases">
        <title>Genome Sequence of Physisporinus lineatus.</title>
        <authorList>
            <person name="Buettner E."/>
        </authorList>
    </citation>
    <scope>NUCLEOTIDE SEQUENCE</scope>
    <source>
        <strain evidence="1">VT162</strain>
    </source>
</reference>
<evidence type="ECO:0000313" key="1">
    <source>
        <dbReference type="EMBL" id="KAJ3478151.1"/>
    </source>
</evidence>
<comment type="caution">
    <text evidence="1">The sequence shown here is derived from an EMBL/GenBank/DDBJ whole genome shotgun (WGS) entry which is preliminary data.</text>
</comment>
<organism evidence="1 2">
    <name type="scientific">Meripilus lineatus</name>
    <dbReference type="NCBI Taxonomy" id="2056292"/>
    <lineage>
        <taxon>Eukaryota</taxon>
        <taxon>Fungi</taxon>
        <taxon>Dikarya</taxon>
        <taxon>Basidiomycota</taxon>
        <taxon>Agaricomycotina</taxon>
        <taxon>Agaricomycetes</taxon>
        <taxon>Polyporales</taxon>
        <taxon>Meripilaceae</taxon>
        <taxon>Meripilus</taxon>
    </lineage>
</organism>
<proteinExistence type="predicted"/>
<accession>A0AAD5UUT3</accession>
<dbReference type="Proteomes" id="UP001212997">
    <property type="component" value="Unassembled WGS sequence"/>
</dbReference>
<protein>
    <submittedName>
        <fullName evidence="1">Uncharacterized protein</fullName>
    </submittedName>
</protein>
<dbReference type="AlphaFoldDB" id="A0AAD5UUT3"/>
<gene>
    <name evidence="1" type="ORF">NLI96_g9960</name>
</gene>
<dbReference type="EMBL" id="JANAWD010000534">
    <property type="protein sequence ID" value="KAJ3478151.1"/>
    <property type="molecule type" value="Genomic_DNA"/>
</dbReference>
<name>A0AAD5UUT3_9APHY</name>
<keyword evidence="2" id="KW-1185">Reference proteome</keyword>